<sequence>MSRCRRFANCHRNVNKNKYNDRINEKKSVVFPVSFAYFGTARLHFACCTGNRFGMGAFEWPWEYSFPPFFTVQVHAKTKEQQLATWKELVLNYQKHQGQALLNIAEDTPLFVNKELSRKLPPEARLWVLEELAKTGHAATTDKRKQQWEVYWHTLDEWSSILYDWAVGSGTTNTVCTLYELVAGDNTVGEQFHGLDEGVLRKALKVLETRGKCELIAFDDNEGVKFF</sequence>
<evidence type="ECO:0000313" key="6">
    <source>
        <dbReference type="EnsemblMetazoa" id="AFAF005854-PA"/>
    </source>
</evidence>
<dbReference type="GO" id="GO:0016236">
    <property type="term" value="P:macroautophagy"/>
    <property type="evidence" value="ECO:0007669"/>
    <property type="project" value="UniProtKB-ARBA"/>
</dbReference>
<evidence type="ECO:0000256" key="2">
    <source>
        <dbReference type="ARBA" id="ARBA00017934"/>
    </source>
</evidence>
<dbReference type="InterPro" id="IPR014041">
    <property type="entry name" value="ESCRT-II_cplx_Vps25-sub_N"/>
</dbReference>
<dbReference type="EnsemblMetazoa" id="AFAF005854-RA">
    <property type="protein sequence ID" value="AFAF005854-PA"/>
    <property type="gene ID" value="AFAF005854"/>
</dbReference>
<evidence type="ECO:0000256" key="1">
    <source>
        <dbReference type="ARBA" id="ARBA00009674"/>
    </source>
</evidence>
<evidence type="ECO:0000256" key="5">
    <source>
        <dbReference type="ARBA" id="ARBA00030094"/>
    </source>
</evidence>
<dbReference type="PANTHER" id="PTHR13149">
    <property type="entry name" value="VACUOLAR PROTEIN SORTING-ASSOCIATED PROTEIN VPS25"/>
    <property type="match status" value="1"/>
</dbReference>
<keyword evidence="7" id="KW-1185">Reference proteome</keyword>
<evidence type="ECO:0000313" key="7">
    <source>
        <dbReference type="Proteomes" id="UP000075886"/>
    </source>
</evidence>
<keyword evidence="3" id="KW-0813">Transport</keyword>
<proteinExistence type="inferred from homology"/>
<dbReference type="Proteomes" id="UP000075886">
    <property type="component" value="Unassembled WGS sequence"/>
</dbReference>
<dbReference type="VEuPathDB" id="VectorBase:AFAF005854"/>
<dbReference type="Pfam" id="PF05871">
    <property type="entry name" value="ESCRT-II"/>
    <property type="match status" value="1"/>
</dbReference>
<dbReference type="InterPro" id="IPR036390">
    <property type="entry name" value="WH_DNA-bd_sf"/>
</dbReference>
<reference evidence="6" key="2">
    <citation type="submission" date="2020-05" db="UniProtKB">
        <authorList>
            <consortium name="EnsemblMetazoa"/>
        </authorList>
    </citation>
    <scope>IDENTIFICATION</scope>
    <source>
        <strain evidence="6">FAR1</strain>
    </source>
</reference>
<comment type="similarity">
    <text evidence="1">Belongs to the VPS25 family.</text>
</comment>
<dbReference type="SUPFAM" id="SSF46785">
    <property type="entry name" value="Winged helix' DNA-binding domain"/>
    <property type="match status" value="2"/>
</dbReference>
<organism evidence="6 7">
    <name type="scientific">Anopheles farauti</name>
    <dbReference type="NCBI Taxonomy" id="69004"/>
    <lineage>
        <taxon>Eukaryota</taxon>
        <taxon>Metazoa</taxon>
        <taxon>Ecdysozoa</taxon>
        <taxon>Arthropoda</taxon>
        <taxon>Hexapoda</taxon>
        <taxon>Insecta</taxon>
        <taxon>Pterygota</taxon>
        <taxon>Neoptera</taxon>
        <taxon>Endopterygota</taxon>
        <taxon>Diptera</taxon>
        <taxon>Nematocera</taxon>
        <taxon>Culicoidea</taxon>
        <taxon>Culicidae</taxon>
        <taxon>Anophelinae</taxon>
        <taxon>Anopheles</taxon>
    </lineage>
</organism>
<dbReference type="PANTHER" id="PTHR13149:SF0">
    <property type="entry name" value="VACUOLAR PROTEIN-SORTING-ASSOCIATED PROTEIN 25"/>
    <property type="match status" value="1"/>
</dbReference>
<protein>
    <recommendedName>
        <fullName evidence="2">Vacuolar protein-sorting-associated protein 25</fullName>
    </recommendedName>
    <alternativeName>
        <fullName evidence="5">ESCRT-II complex subunit VPS25</fullName>
    </alternativeName>
</protein>
<dbReference type="GO" id="GO:0042803">
    <property type="term" value="F:protein homodimerization activity"/>
    <property type="evidence" value="ECO:0007669"/>
    <property type="project" value="TreeGrafter"/>
</dbReference>
<dbReference type="InterPro" id="IPR036388">
    <property type="entry name" value="WH-like_DNA-bd_sf"/>
</dbReference>
<dbReference type="InterPro" id="IPR008570">
    <property type="entry name" value="ESCRT-II_cplx_Vps25-sub"/>
</dbReference>
<name>A0A182Q9R3_9DIPT</name>
<keyword evidence="4" id="KW-0653">Protein transport</keyword>
<reference evidence="7" key="1">
    <citation type="submission" date="2014-01" db="EMBL/GenBank/DDBJ databases">
        <title>The Genome Sequence of Anopheles farauti FAR1 (V2).</title>
        <authorList>
            <consortium name="The Broad Institute Genomics Platform"/>
            <person name="Neafsey D.E."/>
            <person name="Besansky N."/>
            <person name="Howell P."/>
            <person name="Walton C."/>
            <person name="Young S.K."/>
            <person name="Zeng Q."/>
            <person name="Gargeya S."/>
            <person name="Fitzgerald M."/>
            <person name="Haas B."/>
            <person name="Abouelleil A."/>
            <person name="Allen A.W."/>
            <person name="Alvarado L."/>
            <person name="Arachchi H.M."/>
            <person name="Berlin A.M."/>
            <person name="Chapman S.B."/>
            <person name="Gainer-Dewar J."/>
            <person name="Goldberg J."/>
            <person name="Griggs A."/>
            <person name="Gujja S."/>
            <person name="Hansen M."/>
            <person name="Howarth C."/>
            <person name="Imamovic A."/>
            <person name="Ireland A."/>
            <person name="Larimer J."/>
            <person name="McCowan C."/>
            <person name="Murphy C."/>
            <person name="Pearson M."/>
            <person name="Poon T.W."/>
            <person name="Priest M."/>
            <person name="Roberts A."/>
            <person name="Saif S."/>
            <person name="Shea T."/>
            <person name="Sisk P."/>
            <person name="Sykes S."/>
            <person name="Wortman J."/>
            <person name="Nusbaum C."/>
            <person name="Birren B."/>
        </authorList>
    </citation>
    <scope>NUCLEOTIDE SEQUENCE [LARGE SCALE GENOMIC DNA]</scope>
    <source>
        <strain evidence="7">FAR1</strain>
    </source>
</reference>
<dbReference type="STRING" id="69004.A0A182Q9R3"/>
<dbReference type="EMBL" id="AXCN02001640">
    <property type="status" value="NOT_ANNOTATED_CDS"/>
    <property type="molecule type" value="Genomic_DNA"/>
</dbReference>
<evidence type="ECO:0000256" key="4">
    <source>
        <dbReference type="ARBA" id="ARBA00022927"/>
    </source>
</evidence>
<dbReference type="GO" id="GO:0005198">
    <property type="term" value="F:structural molecule activity"/>
    <property type="evidence" value="ECO:0007669"/>
    <property type="project" value="TreeGrafter"/>
</dbReference>
<accession>A0A182Q9R3</accession>
<dbReference type="AlphaFoldDB" id="A0A182Q9R3"/>
<evidence type="ECO:0000256" key="3">
    <source>
        <dbReference type="ARBA" id="ARBA00022448"/>
    </source>
</evidence>
<dbReference type="GO" id="GO:0043328">
    <property type="term" value="P:protein transport to vacuole involved in ubiquitin-dependent protein catabolic process via the multivesicular body sorting pathway"/>
    <property type="evidence" value="ECO:0007669"/>
    <property type="project" value="TreeGrafter"/>
</dbReference>
<dbReference type="Gene3D" id="1.10.10.10">
    <property type="entry name" value="Winged helix-like DNA-binding domain superfamily/Winged helix DNA-binding domain"/>
    <property type="match status" value="1"/>
</dbReference>
<dbReference type="GO" id="GO:0000814">
    <property type="term" value="C:ESCRT II complex"/>
    <property type="evidence" value="ECO:0007669"/>
    <property type="project" value="InterPro"/>
</dbReference>
<dbReference type="Gene3D" id="1.10.10.570">
    <property type="entry name" value="Winged helix' DNA-binding domain. Chain C. Domain 1"/>
    <property type="match status" value="1"/>
</dbReference>